<evidence type="ECO:0000313" key="2">
    <source>
        <dbReference type="EMBL" id="GFS07770.1"/>
    </source>
</evidence>
<name>A0AAV4ICM1_9GAST</name>
<dbReference type="Proteomes" id="UP000762676">
    <property type="component" value="Unassembled WGS sequence"/>
</dbReference>
<accession>A0AAV4ICM1</accession>
<keyword evidence="3" id="KW-1185">Reference proteome</keyword>
<comment type="caution">
    <text evidence="2">The sequence shown here is derived from an EMBL/GenBank/DDBJ whole genome shotgun (WGS) entry which is preliminary data.</text>
</comment>
<dbReference type="EMBL" id="BMAT01006176">
    <property type="protein sequence ID" value="GFS07770.1"/>
    <property type="molecule type" value="Genomic_DNA"/>
</dbReference>
<organism evidence="2 3">
    <name type="scientific">Elysia marginata</name>
    <dbReference type="NCBI Taxonomy" id="1093978"/>
    <lineage>
        <taxon>Eukaryota</taxon>
        <taxon>Metazoa</taxon>
        <taxon>Spiralia</taxon>
        <taxon>Lophotrochozoa</taxon>
        <taxon>Mollusca</taxon>
        <taxon>Gastropoda</taxon>
        <taxon>Heterobranchia</taxon>
        <taxon>Euthyneura</taxon>
        <taxon>Panpulmonata</taxon>
        <taxon>Sacoglossa</taxon>
        <taxon>Placobranchoidea</taxon>
        <taxon>Plakobranchidae</taxon>
        <taxon>Elysia</taxon>
    </lineage>
</organism>
<keyword evidence="1" id="KW-0472">Membrane</keyword>
<evidence type="ECO:0000256" key="1">
    <source>
        <dbReference type="SAM" id="Phobius"/>
    </source>
</evidence>
<gene>
    <name evidence="2" type="ORF">ElyMa_002998000</name>
</gene>
<evidence type="ECO:0000313" key="3">
    <source>
        <dbReference type="Proteomes" id="UP000762676"/>
    </source>
</evidence>
<protein>
    <submittedName>
        <fullName evidence="2">Uncharacterized protein</fullName>
    </submittedName>
</protein>
<dbReference type="AlphaFoldDB" id="A0AAV4ICM1"/>
<proteinExistence type="predicted"/>
<reference evidence="2 3" key="1">
    <citation type="journal article" date="2021" name="Elife">
        <title>Chloroplast acquisition without the gene transfer in kleptoplastic sea slugs, Plakobranchus ocellatus.</title>
        <authorList>
            <person name="Maeda T."/>
            <person name="Takahashi S."/>
            <person name="Yoshida T."/>
            <person name="Shimamura S."/>
            <person name="Takaki Y."/>
            <person name="Nagai Y."/>
            <person name="Toyoda A."/>
            <person name="Suzuki Y."/>
            <person name="Arimoto A."/>
            <person name="Ishii H."/>
            <person name="Satoh N."/>
            <person name="Nishiyama T."/>
            <person name="Hasebe M."/>
            <person name="Maruyama T."/>
            <person name="Minagawa J."/>
            <person name="Obokata J."/>
            <person name="Shigenobu S."/>
        </authorList>
    </citation>
    <scope>NUCLEOTIDE SEQUENCE [LARGE SCALE GENOMIC DNA]</scope>
</reference>
<feature type="transmembrane region" description="Helical" evidence="1">
    <location>
        <begin position="7"/>
        <end position="28"/>
    </location>
</feature>
<sequence length="108" mass="12501">MKNDPTLYMYIQPFVILLASWGFPIIYYPQTNNLSTIEGYHHWVWLISDTDRFPSLARHSSVKFLSQLPVAKFNRKDARFAAARAISSAKIAQPVCNYVNNVWYSESL</sequence>
<keyword evidence="1" id="KW-0812">Transmembrane</keyword>
<keyword evidence="1" id="KW-1133">Transmembrane helix</keyword>